<dbReference type="PANTHER" id="PTHR39161">
    <property type="entry name" value="ADAPTER PROTEIN MECA"/>
    <property type="match status" value="1"/>
</dbReference>
<reference evidence="3 4" key="1">
    <citation type="submission" date="2014-12" db="EMBL/GenBank/DDBJ databases">
        <title>Partial genome sequence of Streptococcus constellatus KCOM 1650 (= ChDC B144).</title>
        <authorList>
            <person name="Kook J.-K."/>
            <person name="Park S.-N."/>
            <person name="Lim Y.K."/>
            <person name="Jo E."/>
        </authorList>
    </citation>
    <scope>NUCLEOTIDE SEQUENCE [LARGE SCALE GENOMIC DNA]</scope>
    <source>
        <strain evidence="3 4">KCOM 1650</strain>
    </source>
</reference>
<dbReference type="Gene3D" id="3.30.70.1950">
    <property type="match status" value="1"/>
</dbReference>
<sequence>MEMKQISDTTIKITIKLEDLEERGMEMADFLVPQEKTEEFFYAILDELEMPESFLDSGMLSFRVTPKPDRLDVFVTKSKIDKNLNFDDLADLPDVEELSQMSPDEFLKTLEKNIFEKSKDDIEAVRSLETAEAENNMSTSDIEDQEENSDDLTQKYIYYILKFSSLKEAIVFSKTVDYAVNTSELYKMDGYYYLTILVDIEGHPKRYPAWLLASMREHAEDTDVTRAVLQEHGYLLLVNEAVASLQKVKCS</sequence>
<comment type="function">
    <text evidence="2">Enables the recognition and targeting of unfolded and aggregated proteins to the ClpC protease or to other proteins involved in proteolysis.</text>
</comment>
<evidence type="ECO:0000313" key="3">
    <source>
        <dbReference type="EMBL" id="KIC78074.1"/>
    </source>
</evidence>
<comment type="similarity">
    <text evidence="1 2">Belongs to the MecA family.</text>
</comment>
<comment type="subunit">
    <text evidence="2">Homodimer.</text>
</comment>
<dbReference type="GO" id="GO:0030674">
    <property type="term" value="F:protein-macromolecule adaptor activity"/>
    <property type="evidence" value="ECO:0007669"/>
    <property type="project" value="UniProtKB-UniRule"/>
</dbReference>
<evidence type="ECO:0000313" key="4">
    <source>
        <dbReference type="Proteomes" id="UP000031339"/>
    </source>
</evidence>
<dbReference type="STRING" id="862969.SCI_0403"/>
<dbReference type="PANTHER" id="PTHR39161:SF1">
    <property type="entry name" value="ADAPTER PROTEIN MECA 1"/>
    <property type="match status" value="1"/>
</dbReference>
<dbReference type="NCBIfam" id="NF002643">
    <property type="entry name" value="PRK02315.1-4"/>
    <property type="match status" value="1"/>
</dbReference>
<dbReference type="PIRSF" id="PIRSF029008">
    <property type="entry name" value="MecA"/>
    <property type="match status" value="1"/>
</dbReference>
<dbReference type="RefSeq" id="WP_003070299.1">
    <property type="nucleotide sequence ID" value="NZ_CAJPUH010000026.1"/>
</dbReference>
<dbReference type="eggNOG" id="COG4862">
    <property type="taxonomic scope" value="Bacteria"/>
</dbReference>
<dbReference type="InterPro" id="IPR038471">
    <property type="entry name" value="MecA_C_sf"/>
</dbReference>
<dbReference type="AlphaFoldDB" id="A0A0C1HLB8"/>
<comment type="domain">
    <text evidence="2">The N-terminal domain probably binds unfolded/aggregated proteins; the C-terminal domain interacts with ClpC.</text>
</comment>
<dbReference type="HAMAP" id="MF_01124">
    <property type="entry name" value="MecA"/>
    <property type="match status" value="1"/>
</dbReference>
<dbReference type="Pfam" id="PF05389">
    <property type="entry name" value="MecA"/>
    <property type="match status" value="1"/>
</dbReference>
<protein>
    <recommendedName>
        <fullName evidence="2">Adapter protein MecA</fullName>
    </recommendedName>
</protein>
<gene>
    <name evidence="2" type="primary">mecA</name>
    <name evidence="3" type="ORF">RN79_00410</name>
</gene>
<comment type="caution">
    <text evidence="3">The sequence shown here is derived from an EMBL/GenBank/DDBJ whole genome shotgun (WGS) entry which is preliminary data.</text>
</comment>
<accession>A0A0C1HLB8</accession>
<name>A0A0C1HLB8_STRCV</name>
<dbReference type="OrthoDB" id="2360201at2"/>
<dbReference type="EMBL" id="JWIY01000001">
    <property type="protein sequence ID" value="KIC78074.1"/>
    <property type="molecule type" value="Genomic_DNA"/>
</dbReference>
<proteinExistence type="inferred from homology"/>
<dbReference type="Proteomes" id="UP000031339">
    <property type="component" value="Unassembled WGS sequence"/>
</dbReference>
<dbReference type="GeneID" id="93848354"/>
<evidence type="ECO:0000256" key="1">
    <source>
        <dbReference type="ARBA" id="ARBA00005397"/>
    </source>
</evidence>
<evidence type="ECO:0000256" key="2">
    <source>
        <dbReference type="HAMAP-Rule" id="MF_01124"/>
    </source>
</evidence>
<dbReference type="InterPro" id="IPR008681">
    <property type="entry name" value="Neg-reg_MecA"/>
</dbReference>
<organism evidence="3 4">
    <name type="scientific">Streptococcus constellatus</name>
    <dbReference type="NCBI Taxonomy" id="76860"/>
    <lineage>
        <taxon>Bacteria</taxon>
        <taxon>Bacillati</taxon>
        <taxon>Bacillota</taxon>
        <taxon>Bacilli</taxon>
        <taxon>Lactobacillales</taxon>
        <taxon>Streptococcaceae</taxon>
        <taxon>Streptococcus</taxon>
        <taxon>Streptococcus anginosus group</taxon>
    </lineage>
</organism>